<dbReference type="Gene3D" id="3.40.50.300">
    <property type="entry name" value="P-loop containing nucleotide triphosphate hydrolases"/>
    <property type="match status" value="1"/>
</dbReference>
<dbReference type="EMBL" id="JAEQNB010000005">
    <property type="protein sequence ID" value="MBL0388127.1"/>
    <property type="molecule type" value="Genomic_DNA"/>
</dbReference>
<dbReference type="SUPFAM" id="SSF52540">
    <property type="entry name" value="P-loop containing nucleoside triphosphate hydrolases"/>
    <property type="match status" value="2"/>
</dbReference>
<dbReference type="RefSeq" id="WP_201636806.1">
    <property type="nucleotide sequence ID" value="NZ_JAEQNB010000005.1"/>
</dbReference>
<evidence type="ECO:0000256" key="3">
    <source>
        <dbReference type="ARBA" id="ARBA00022840"/>
    </source>
</evidence>
<name>A0ABS1JCW7_9BACL</name>
<reference evidence="5 6" key="1">
    <citation type="submission" date="2021-01" db="EMBL/GenBank/DDBJ databases">
        <title>Tumebacillus sp. strain ITR2 16S ribosomal RNA gene Genome sequencing and assembly.</title>
        <authorList>
            <person name="Kang M."/>
        </authorList>
    </citation>
    <scope>NUCLEOTIDE SEQUENCE [LARGE SCALE GENOMIC DNA]</scope>
    <source>
        <strain evidence="5 6">ITR2</strain>
    </source>
</reference>
<dbReference type="CDD" id="cd19481">
    <property type="entry name" value="RecA-like_protease"/>
    <property type="match status" value="1"/>
</dbReference>
<evidence type="ECO:0000256" key="2">
    <source>
        <dbReference type="ARBA" id="ARBA00022741"/>
    </source>
</evidence>
<protein>
    <submittedName>
        <fullName evidence="5">ATP-binding protein</fullName>
    </submittedName>
</protein>
<keyword evidence="6" id="KW-1185">Reference proteome</keyword>
<dbReference type="GO" id="GO:0005524">
    <property type="term" value="F:ATP binding"/>
    <property type="evidence" value="ECO:0007669"/>
    <property type="project" value="UniProtKB-KW"/>
</dbReference>
<proteinExistence type="inferred from homology"/>
<comment type="similarity">
    <text evidence="1">Belongs to the AAA ATPase family.</text>
</comment>
<dbReference type="Pfam" id="PF00004">
    <property type="entry name" value="AAA"/>
    <property type="match status" value="1"/>
</dbReference>
<dbReference type="Proteomes" id="UP000602284">
    <property type="component" value="Unassembled WGS sequence"/>
</dbReference>
<dbReference type="InterPro" id="IPR054472">
    <property type="entry name" value="WHD"/>
</dbReference>
<evidence type="ECO:0000259" key="4">
    <source>
        <dbReference type="SMART" id="SM00382"/>
    </source>
</evidence>
<dbReference type="Gene3D" id="1.10.8.60">
    <property type="match status" value="1"/>
</dbReference>
<feature type="domain" description="AAA+ ATPase" evidence="4">
    <location>
        <begin position="497"/>
        <end position="629"/>
    </location>
</feature>
<comment type="caution">
    <text evidence="5">The sequence shown here is derived from an EMBL/GenBank/DDBJ whole genome shotgun (WGS) entry which is preliminary data.</text>
</comment>
<gene>
    <name evidence="5" type="ORF">JJB07_16035</name>
</gene>
<dbReference type="InterPro" id="IPR050221">
    <property type="entry name" value="26S_Proteasome_ATPase"/>
</dbReference>
<feature type="domain" description="AAA+ ATPase" evidence="4">
    <location>
        <begin position="249"/>
        <end position="385"/>
    </location>
</feature>
<dbReference type="Pfam" id="PF22977">
    <property type="entry name" value="WHD"/>
    <property type="match status" value="1"/>
</dbReference>
<keyword evidence="2" id="KW-0547">Nucleotide-binding</keyword>
<evidence type="ECO:0000313" key="5">
    <source>
        <dbReference type="EMBL" id="MBL0388127.1"/>
    </source>
</evidence>
<dbReference type="SMART" id="SM00382">
    <property type="entry name" value="AAA"/>
    <property type="match status" value="2"/>
</dbReference>
<evidence type="ECO:0000313" key="6">
    <source>
        <dbReference type="Proteomes" id="UP000602284"/>
    </source>
</evidence>
<sequence length="720" mass="82445">MGLGNGLEHLVQSLQWLDLKIQMLLNKQWQAAPPQEDLMDPFQGLVVSEQEVQRLLLQEPMLFARDEEGDEEWREQVELQAALEELVQQSRQENVRLPLAHVASCFALTPFEQRCLLACLAVEVDRKYEKLYAYLQDDVTCKYPTVDLVLKLLCDSPSERMEARAALGPDGALMRYFLKQEEQAGGTWLSRPLRLDERMVRFLLHGEETGSLLPCIDVYSPEQEWPSFIWEEDVQERLQAGLSVERGDSQWVVLLTGNPGSGKLLHAGHFAKQSHRALVVVDVRRAIEEERPLREVLAQGVREARLQQGILCVRHVQVLLEGEASDRRLYLLLDSIRDQVDTVFLLSETPWRSGDWSESQVVQSLKLDIPPDELRRTIWERLAIGMPVADEVDWRVVSGKFRFTIGQTIRALQAAMHGVRWQGAKEINLEILYKACYQQVQHKLEKKAVRITPRQSFDSLILPPEQKDLLKNACAQMKYRTQVYGEWGFGKKLSYGKGLSMLFAGPPGTGKTMSAEVIAHELQLEIYKIDLSQIISKYIGETEKNLHEIFSEAQLSSSILFFDEADALFGKRSEVKDSHDKHANVETAYLLQKMEEYEGITILATNFQQNIDEAFMRRLNYVVRFPFPDATYREYIWRGMFPKETPLDEDVDFAYLAEKFQLAGGSIKNIVTSAAFLAVEAGQLVQMRHLLRAVKHELDKTGKLLLKTEVEDYLHELGLT</sequence>
<dbReference type="InterPro" id="IPR003959">
    <property type="entry name" value="ATPase_AAA_core"/>
</dbReference>
<dbReference type="InterPro" id="IPR027417">
    <property type="entry name" value="P-loop_NTPase"/>
</dbReference>
<dbReference type="InterPro" id="IPR003593">
    <property type="entry name" value="AAA+_ATPase"/>
</dbReference>
<evidence type="ECO:0000256" key="1">
    <source>
        <dbReference type="ARBA" id="ARBA00006914"/>
    </source>
</evidence>
<keyword evidence="3 5" id="KW-0067">ATP-binding</keyword>
<organism evidence="5 6">
    <name type="scientific">Tumebacillus amylolyticus</name>
    <dbReference type="NCBI Taxonomy" id="2801339"/>
    <lineage>
        <taxon>Bacteria</taxon>
        <taxon>Bacillati</taxon>
        <taxon>Bacillota</taxon>
        <taxon>Bacilli</taxon>
        <taxon>Bacillales</taxon>
        <taxon>Alicyclobacillaceae</taxon>
        <taxon>Tumebacillus</taxon>
    </lineage>
</organism>
<accession>A0ABS1JCW7</accession>
<dbReference type="PANTHER" id="PTHR23073">
    <property type="entry name" value="26S PROTEASOME REGULATORY SUBUNIT"/>
    <property type="match status" value="1"/>
</dbReference>